<evidence type="ECO:0000313" key="2">
    <source>
        <dbReference type="Proteomes" id="UP000003009"/>
    </source>
</evidence>
<protein>
    <submittedName>
        <fullName evidence="1">Uncharacterized protein</fullName>
    </submittedName>
</protein>
<reference evidence="1" key="1">
    <citation type="submission" date="2009-04" db="EMBL/GenBank/DDBJ databases">
        <authorList>
            <person name="Weinstock G."/>
            <person name="Sodergren E."/>
            <person name="Clifton S."/>
            <person name="Fulton L."/>
            <person name="Fulton B."/>
            <person name="Courtney L."/>
            <person name="Fronick C."/>
            <person name="Harrison M."/>
            <person name="Strong C."/>
            <person name="Farmer C."/>
            <person name="Delahaunty K."/>
            <person name="Markovic C."/>
            <person name="Hall O."/>
            <person name="Minx P."/>
            <person name="Tomlinson C."/>
            <person name="Mitreva M."/>
            <person name="Nelson J."/>
            <person name="Hou S."/>
            <person name="Wollam A."/>
            <person name="Pepin K.H."/>
            <person name="Johnson M."/>
            <person name="Bhonagiri V."/>
            <person name="Nash W.E."/>
            <person name="Warren W."/>
            <person name="Chinwalla A."/>
            <person name="Mardis E.R."/>
            <person name="Wilson R.K."/>
        </authorList>
    </citation>
    <scope>NUCLEOTIDE SEQUENCE [LARGE SCALE GENOMIC DNA]</scope>
    <source>
        <strain evidence="1">ATCC 51147</strain>
    </source>
</reference>
<name>C4GEW9_9NEIS</name>
<sequence length="41" mass="4820">MNEFSWLTTKLHKITAGEFRPNKKLCKPKNFPLFANNLNLN</sequence>
<organism evidence="1 2">
    <name type="scientific">Kingella oralis ATCC 51147</name>
    <dbReference type="NCBI Taxonomy" id="629741"/>
    <lineage>
        <taxon>Bacteria</taxon>
        <taxon>Pseudomonadati</taxon>
        <taxon>Pseudomonadota</taxon>
        <taxon>Betaproteobacteria</taxon>
        <taxon>Neisseriales</taxon>
        <taxon>Neisseriaceae</taxon>
        <taxon>Kingella</taxon>
    </lineage>
</organism>
<accession>C4GEW9</accession>
<proteinExistence type="predicted"/>
<dbReference type="STRING" id="629741.GCWU000324_00678"/>
<dbReference type="Proteomes" id="UP000003009">
    <property type="component" value="Unassembled WGS sequence"/>
</dbReference>
<gene>
    <name evidence="1" type="ORF">GCWU000324_00678</name>
</gene>
<dbReference type="AlphaFoldDB" id="C4GEW9"/>
<keyword evidence="2" id="KW-1185">Reference proteome</keyword>
<evidence type="ECO:0000313" key="1">
    <source>
        <dbReference type="EMBL" id="EEP68774.1"/>
    </source>
</evidence>
<comment type="caution">
    <text evidence="1">The sequence shown here is derived from an EMBL/GenBank/DDBJ whole genome shotgun (WGS) entry which is preliminary data.</text>
</comment>
<dbReference type="EMBL" id="ACJW02000002">
    <property type="protein sequence ID" value="EEP68774.1"/>
    <property type="molecule type" value="Genomic_DNA"/>
</dbReference>
<dbReference type="HOGENOM" id="CLU_3271395_0_0_4"/>